<dbReference type="SUPFAM" id="SSF51735">
    <property type="entry name" value="NAD(P)-binding Rossmann-fold domains"/>
    <property type="match status" value="1"/>
</dbReference>
<organism evidence="4 5">
    <name type="scientific">Tilletia horrida</name>
    <dbReference type="NCBI Taxonomy" id="155126"/>
    <lineage>
        <taxon>Eukaryota</taxon>
        <taxon>Fungi</taxon>
        <taxon>Dikarya</taxon>
        <taxon>Basidiomycota</taxon>
        <taxon>Ustilaginomycotina</taxon>
        <taxon>Exobasidiomycetes</taxon>
        <taxon>Tilletiales</taxon>
        <taxon>Tilletiaceae</taxon>
        <taxon>Tilletia</taxon>
    </lineage>
</organism>
<reference evidence="4" key="1">
    <citation type="journal article" date="2023" name="PhytoFront">
        <title>Draft Genome Resources of Seven Strains of Tilletia horrida, Causal Agent of Kernel Smut of Rice.</title>
        <authorList>
            <person name="Khanal S."/>
            <person name="Antony Babu S."/>
            <person name="Zhou X.G."/>
        </authorList>
    </citation>
    <scope>NUCLEOTIDE SEQUENCE</scope>
    <source>
        <strain evidence="4">TX3</strain>
    </source>
</reference>
<evidence type="ECO:0000256" key="3">
    <source>
        <dbReference type="ARBA" id="ARBA00023002"/>
    </source>
</evidence>
<dbReference type="InterPro" id="IPR051122">
    <property type="entry name" value="SDR_DHRS6-like"/>
</dbReference>
<dbReference type="InterPro" id="IPR002347">
    <property type="entry name" value="SDR_fam"/>
</dbReference>
<dbReference type="PANTHER" id="PTHR43477">
    <property type="entry name" value="DIHYDROANTICAPSIN 7-DEHYDROGENASE"/>
    <property type="match status" value="1"/>
</dbReference>
<comment type="caution">
    <text evidence="4">The sequence shown here is derived from an EMBL/GenBank/DDBJ whole genome shotgun (WGS) entry which is preliminary data.</text>
</comment>
<evidence type="ECO:0000256" key="1">
    <source>
        <dbReference type="ARBA" id="ARBA00006484"/>
    </source>
</evidence>
<keyword evidence="5" id="KW-1185">Reference proteome</keyword>
<sequence>MPASPKFTGQLKGKKVVIVGGSSGIGFGVAQAAVEEGAHVIVSSSSQEKVDRAIARLNDAEQQYNADASRVSGHTVNLAGPEAEASLTAFFKQVGSFDHLIYTAGDAPKTLPLKDHTFQTISEAGQVRFIGAILAVKTAVYGGHLQEGGSVVITLGAVYHYPVPDWTIVAGYAGGLSAVVRSLAFELSGRNIRVNGVSPGPVKTEMYQEAPEDFLNKLASSVLTGRLAVPADIAATYLGLLKSPSITGEIINDDSGSYAPKQERR</sequence>
<dbReference type="CDD" id="cd05233">
    <property type="entry name" value="SDR_c"/>
    <property type="match status" value="1"/>
</dbReference>
<dbReference type="Proteomes" id="UP001176521">
    <property type="component" value="Unassembled WGS sequence"/>
</dbReference>
<dbReference type="Gene3D" id="3.40.50.720">
    <property type="entry name" value="NAD(P)-binding Rossmann-like Domain"/>
    <property type="match status" value="1"/>
</dbReference>
<proteinExistence type="inferred from homology"/>
<gene>
    <name evidence="4" type="ORF">OC842_004187</name>
</gene>
<protein>
    <submittedName>
        <fullName evidence="4">Uncharacterized protein</fullName>
    </submittedName>
</protein>
<accession>A0AAN6JK53</accession>
<dbReference type="GO" id="GO:0016491">
    <property type="term" value="F:oxidoreductase activity"/>
    <property type="evidence" value="ECO:0007669"/>
    <property type="project" value="UniProtKB-KW"/>
</dbReference>
<dbReference type="Pfam" id="PF23441">
    <property type="entry name" value="SDR"/>
    <property type="match status" value="1"/>
</dbReference>
<dbReference type="InterPro" id="IPR036291">
    <property type="entry name" value="NAD(P)-bd_dom_sf"/>
</dbReference>
<keyword evidence="2" id="KW-0521">NADP</keyword>
<evidence type="ECO:0000313" key="5">
    <source>
        <dbReference type="Proteomes" id="UP001176521"/>
    </source>
</evidence>
<dbReference type="EMBL" id="JAPDMQ010000238">
    <property type="protein sequence ID" value="KAK0529613.1"/>
    <property type="molecule type" value="Genomic_DNA"/>
</dbReference>
<dbReference type="InterPro" id="IPR057571">
    <property type="entry name" value="SDR_PhqE-like"/>
</dbReference>
<evidence type="ECO:0000313" key="4">
    <source>
        <dbReference type="EMBL" id="KAK0529613.1"/>
    </source>
</evidence>
<keyword evidence="3" id="KW-0560">Oxidoreductase</keyword>
<dbReference type="PRINTS" id="PR00081">
    <property type="entry name" value="GDHRDH"/>
</dbReference>
<dbReference type="PANTHER" id="PTHR43477:SF1">
    <property type="entry name" value="DIHYDROANTICAPSIN 7-DEHYDROGENASE"/>
    <property type="match status" value="1"/>
</dbReference>
<evidence type="ECO:0000256" key="2">
    <source>
        <dbReference type="ARBA" id="ARBA00022857"/>
    </source>
</evidence>
<comment type="similarity">
    <text evidence="1">Belongs to the short-chain dehydrogenases/reductases (SDR) family.</text>
</comment>
<name>A0AAN6JK53_9BASI</name>
<dbReference type="AlphaFoldDB" id="A0AAN6JK53"/>